<feature type="region of interest" description="Disordered" evidence="1">
    <location>
        <begin position="1"/>
        <end position="80"/>
    </location>
</feature>
<dbReference type="EMBL" id="HG725669">
    <property type="protein sequence ID" value="CDJ69169.1"/>
    <property type="molecule type" value="Genomic_DNA"/>
</dbReference>
<protein>
    <submittedName>
        <fullName evidence="2">Uncharacterized protein</fullName>
    </submittedName>
</protein>
<name>U6N360_9EIME</name>
<evidence type="ECO:0000256" key="1">
    <source>
        <dbReference type="SAM" id="MobiDB-lite"/>
    </source>
</evidence>
<gene>
    <name evidence="2" type="ORF">ENH_00064200</name>
</gene>
<reference evidence="2" key="2">
    <citation type="submission" date="2013-10" db="EMBL/GenBank/DDBJ databases">
        <authorList>
            <person name="Aslett M."/>
        </authorList>
    </citation>
    <scope>NUCLEOTIDE SEQUENCE [LARGE SCALE GENOMIC DNA]</scope>
    <source>
        <strain evidence="2">Houghton</strain>
    </source>
</reference>
<proteinExistence type="predicted"/>
<feature type="compositionally biased region" description="Low complexity" evidence="1">
    <location>
        <begin position="151"/>
        <end position="164"/>
    </location>
</feature>
<dbReference type="RefSeq" id="XP_013437636.1">
    <property type="nucleotide sequence ID" value="XM_013582182.1"/>
</dbReference>
<dbReference type="Proteomes" id="UP000030754">
    <property type="component" value="Unassembled WGS sequence"/>
</dbReference>
<evidence type="ECO:0000313" key="2">
    <source>
        <dbReference type="EMBL" id="CDJ69169.1"/>
    </source>
</evidence>
<dbReference type="AlphaFoldDB" id="U6N360"/>
<organism evidence="2 3">
    <name type="scientific">Eimeria necatrix</name>
    <dbReference type="NCBI Taxonomy" id="51315"/>
    <lineage>
        <taxon>Eukaryota</taxon>
        <taxon>Sar</taxon>
        <taxon>Alveolata</taxon>
        <taxon>Apicomplexa</taxon>
        <taxon>Conoidasida</taxon>
        <taxon>Coccidia</taxon>
        <taxon>Eucoccidiorida</taxon>
        <taxon>Eimeriorina</taxon>
        <taxon>Eimeriidae</taxon>
        <taxon>Eimeria</taxon>
    </lineage>
</organism>
<reference evidence="2" key="1">
    <citation type="submission" date="2013-10" db="EMBL/GenBank/DDBJ databases">
        <title>Genomic analysis of the causative agents of coccidiosis in chickens.</title>
        <authorList>
            <person name="Reid A.J."/>
            <person name="Blake D."/>
            <person name="Billington K."/>
            <person name="Browne H."/>
            <person name="Dunn M."/>
            <person name="Hung S."/>
            <person name="Kawahara F."/>
            <person name="Miranda-Saavedra D."/>
            <person name="Mourier T."/>
            <person name="Nagra H."/>
            <person name="Otto T.D."/>
            <person name="Rawlings N."/>
            <person name="Sanchez A."/>
            <person name="Sanders M."/>
            <person name="Subramaniam C."/>
            <person name="Tay Y."/>
            <person name="Dear P."/>
            <person name="Doerig C."/>
            <person name="Gruber A."/>
            <person name="Parkinson J."/>
            <person name="Shirley M."/>
            <person name="Wan K.L."/>
            <person name="Berriman M."/>
            <person name="Tomley F."/>
            <person name="Pain A."/>
        </authorList>
    </citation>
    <scope>NUCLEOTIDE SEQUENCE [LARGE SCALE GENOMIC DNA]</scope>
    <source>
        <strain evidence="2">Houghton</strain>
    </source>
</reference>
<dbReference type="GeneID" id="25476557"/>
<feature type="region of interest" description="Disordered" evidence="1">
    <location>
        <begin position="141"/>
        <end position="164"/>
    </location>
</feature>
<sequence length="164" mass="16561">MPHGALWGPPGKGKGPPRAPGGPPSDLGAPKKRQALRGPPKMGTGLWGALWMRKAQPAEGPHPSSSSSSSSSSSELPLLQQGRMHCCAAAKEGIRDWGAPWGPLRPGGLGTLGTEVAVGGPPAAAAGGPLLQCLGAPGGIGGPPVTQRALQQQQQQQQQQLGLF</sequence>
<dbReference type="VEuPathDB" id="ToxoDB:ENH_00064200"/>
<accession>U6N360</accession>
<evidence type="ECO:0000313" key="3">
    <source>
        <dbReference type="Proteomes" id="UP000030754"/>
    </source>
</evidence>
<feature type="compositionally biased region" description="Low complexity" evidence="1">
    <location>
        <begin position="64"/>
        <end position="74"/>
    </location>
</feature>
<keyword evidence="3" id="KW-1185">Reference proteome</keyword>